<evidence type="ECO:0000256" key="3">
    <source>
        <dbReference type="SAM" id="MobiDB-lite"/>
    </source>
</evidence>
<dbReference type="GO" id="GO:0003723">
    <property type="term" value="F:RNA binding"/>
    <property type="evidence" value="ECO:0007669"/>
    <property type="project" value="InterPro"/>
</dbReference>
<feature type="region of interest" description="Disordered" evidence="3">
    <location>
        <begin position="1394"/>
        <end position="1422"/>
    </location>
</feature>
<feature type="compositionally biased region" description="Low complexity" evidence="3">
    <location>
        <begin position="1449"/>
        <end position="1465"/>
    </location>
</feature>
<organism evidence="5 6">
    <name type="scientific">Heterostelium pallidum (strain ATCC 26659 / Pp 5 / PN500)</name>
    <name type="common">Cellular slime mold</name>
    <name type="synonym">Polysphondylium pallidum</name>
    <dbReference type="NCBI Taxonomy" id="670386"/>
    <lineage>
        <taxon>Eukaryota</taxon>
        <taxon>Amoebozoa</taxon>
        <taxon>Evosea</taxon>
        <taxon>Eumycetozoa</taxon>
        <taxon>Dictyostelia</taxon>
        <taxon>Acytosteliales</taxon>
        <taxon>Acytosteliaceae</taxon>
        <taxon>Heterostelium</taxon>
    </lineage>
</organism>
<feature type="compositionally biased region" description="Low complexity" evidence="3">
    <location>
        <begin position="1394"/>
        <end position="1412"/>
    </location>
</feature>
<dbReference type="PANTHER" id="PTHR12029:SF49">
    <property type="entry name" value="TRNA_RRNA METHYLTRANSFERASE SPOU FAMILY PROTEIN"/>
    <property type="match status" value="1"/>
</dbReference>
<keyword evidence="2 5" id="KW-0808">Transferase</keyword>
<evidence type="ECO:0000259" key="4">
    <source>
        <dbReference type="Pfam" id="PF00588"/>
    </source>
</evidence>
<accession>D3AYP3</accession>
<reference evidence="5 6" key="1">
    <citation type="journal article" date="2011" name="Genome Res.">
        <title>Phylogeny-wide analysis of social amoeba genomes highlights ancient origins for complex intercellular communication.</title>
        <authorList>
            <person name="Heidel A.J."/>
            <person name="Lawal H.M."/>
            <person name="Felder M."/>
            <person name="Schilde C."/>
            <person name="Helps N.R."/>
            <person name="Tunggal B."/>
            <person name="Rivero F."/>
            <person name="John U."/>
            <person name="Schleicher M."/>
            <person name="Eichinger L."/>
            <person name="Platzer M."/>
            <person name="Noegel A.A."/>
            <person name="Schaap P."/>
            <person name="Gloeckner G."/>
        </authorList>
    </citation>
    <scope>NUCLEOTIDE SEQUENCE [LARGE SCALE GENOMIC DNA]</scope>
    <source>
        <strain evidence="6">ATCC 26659 / Pp 5 / PN500</strain>
    </source>
</reference>
<comment type="caution">
    <text evidence="5">The sequence shown here is derived from an EMBL/GenBank/DDBJ whole genome shotgun (WGS) entry which is preliminary data.</text>
</comment>
<protein>
    <submittedName>
        <fullName evidence="5">tRNA/rRNA methyltransferase SpoU family protein</fullName>
    </submittedName>
</protein>
<dbReference type="InterPro" id="IPR029026">
    <property type="entry name" value="tRNA_m1G_MTases_N"/>
</dbReference>
<dbReference type="PANTHER" id="PTHR12029">
    <property type="entry name" value="RNA METHYLTRANSFERASE"/>
    <property type="match status" value="1"/>
</dbReference>
<evidence type="ECO:0000313" key="5">
    <source>
        <dbReference type="EMBL" id="EFA86070.1"/>
    </source>
</evidence>
<feature type="region of interest" description="Disordered" evidence="3">
    <location>
        <begin position="1448"/>
        <end position="1468"/>
    </location>
</feature>
<dbReference type="SUPFAM" id="SSF75217">
    <property type="entry name" value="alpha/beta knot"/>
    <property type="match status" value="1"/>
</dbReference>
<dbReference type="CDD" id="cd18091">
    <property type="entry name" value="SpoU-like_TRM3-like"/>
    <property type="match status" value="1"/>
</dbReference>
<dbReference type="GO" id="GO:0016423">
    <property type="term" value="F:tRNA (guanine) methyltransferase activity"/>
    <property type="evidence" value="ECO:0007669"/>
    <property type="project" value="InterPro"/>
</dbReference>
<dbReference type="InterPro" id="IPR045330">
    <property type="entry name" value="TRM3/TARBP1"/>
</dbReference>
<evidence type="ECO:0000256" key="2">
    <source>
        <dbReference type="ARBA" id="ARBA00022679"/>
    </source>
</evidence>
<keyword evidence="1 5" id="KW-0489">Methyltransferase</keyword>
<dbReference type="EMBL" id="ADBJ01000004">
    <property type="protein sequence ID" value="EFA86070.1"/>
    <property type="molecule type" value="Genomic_DNA"/>
</dbReference>
<feature type="domain" description="tRNA/rRNA methyltransferase SpoU type" evidence="4">
    <location>
        <begin position="1473"/>
        <end position="1614"/>
    </location>
</feature>
<name>D3AYP3_HETP5</name>
<dbReference type="Proteomes" id="UP000001396">
    <property type="component" value="Unassembled WGS sequence"/>
</dbReference>
<evidence type="ECO:0000256" key="1">
    <source>
        <dbReference type="ARBA" id="ARBA00022603"/>
    </source>
</evidence>
<dbReference type="InParanoid" id="D3AYP3"/>
<sequence length="1626" mass="185482">MDLKSLLLSIYQCNSNVLELSQSKQIVNTIVQMILISVQQDKSLLLNEIVDTLKQQLDISGSNTINNRDDYILFLFILLSEIVSLNQSSSPTTTKTPLFIIDICNRIVNHFIEQSSKSEEKIGQLDEKVSLLSRLVVSMSVVSGGEGESSVISSSLLDVILKDTTSSNTSDDDMTVGNRFLQRYSLNLLNELLQSKSTYQLLSTEFLDLVLNKKLFFNIKSHNSLIRSHSFNAIETIISSPSLQQQQQQQQSKWLEQLYNSILQQQSDVNERLKLFFRFHKLFISSLVPTVPTSKQSKQQQQQQQQQQQSKLQQQPIDTFNILSKSEFFDVLFISLIDTDNVPRKQSLHLLKTFISLPASCWQQLLPFNPKQWTLYFSIYEAFNETKSHLFRPVWSQLPRLISASTSFASVSDYRQSSFWILVLLHRGFTHINPNIRRRVIVDLLTGYSLDLAESISSASSSMQLSTLLSPLLRSIDTPDFVVQQHVIDSTQQLTPSALRKRELFDLLTTFLEKTMKLNSNNGSLFIDNILGLVVSSMNDTNGVIMMLEVLISLVKSKAMTFVIADPTMEKLRWLLETHPIHNAPSNIYLYQRVLMLLVEMEHPTNQSPIFKQHCVKILSLLPKSMVDEWNIELSTVLNKYDPEWIGQYLVEHLNQVESTSIDDYASLARLLRFIPKQSEQLASFKSMILSSITLDSLLLVGSIVKENPTFFQLGEIFSVDNIKTINNIFTNYISQQPEELQKIAIESNDGDNQLQYQFKKMEMLVDFIARQRSSFSELAQSCKDILQDANNTTGNAQSKRSFDIRQISLMLLIWQRCHAPESNKEISRSFLLQLLQLRVERGAGSTLTLPKLLEYRWLCILELLQVSVDCDDASDKEEIEEIETICQLVFEYALDTLDNATPNSLASIYDTLLLTVVRGNIVVTPEQAGDFERLELPVLTNDEEMTRLFQLAYRAFSDCSRKSIVVVSSFINLLFHPLYFHCPTTIPLVKEFLGKTLTEWGESARISCALLSHCCAIWSTHLETLDTFLDDIINLCLLTTEDTDQQLMVVESLPTTTTDTNDQQQQHSYKMASNHGYIVRWFVSQLNQTSQQNDSAVRFVQRLMLSLLELNIQGELSQREYSQQSKTNKQKCRLWRTLCSLTHVDRVYSSDPISIAHIGVVTEMMWRILEVKNHPNVRYLIQLFIVNILIRTGSPTTVTQLLVTKLNHSNYDYQIAASIIIISTSYLYHLLNQEHPNAEMIALLFKSIIPWSTDFHHAVRTCTQLAIHTIISRKYKILEQLNQNEILQSMYHYLDNNNLQKRLREKQSLFIQNDDPIKQSLPSNIFTANDVTSVIAQDDNEEDTGASGSSTENKEDEDDGSQGLALDESVIPMSLLDVAKRLIKDFQSQFQSRLHQQQSSTTTTTSNTTQQDGADIVSKSDDIEIEDFQKRIIPWEQSMASLEELVDNNNNNNSSSNSTNNNNNIRPPRQQMIIVGTFIENTPNVAGLIRTSEIFNAEEVAIPNIKLLNDPQFQRVSVAADKWVPITEVNRQNLTSYLKAKKAKGYSILGVEQTSQSKNLATFQFPQKCLLLLGQEQNGIPAEYLELVDYCIEIPQFGVTRSLNVHVSASIVIWEYSQQQLNSKQ</sequence>
<feature type="region of interest" description="Disordered" evidence="3">
    <location>
        <begin position="1337"/>
        <end position="1367"/>
    </location>
</feature>
<dbReference type="InterPro" id="IPR044748">
    <property type="entry name" value="Trm3/TARBP1_C"/>
</dbReference>
<dbReference type="RefSeq" id="XP_020438176.1">
    <property type="nucleotide sequence ID" value="XM_020572318.1"/>
</dbReference>
<dbReference type="GeneID" id="31356837"/>
<keyword evidence="6" id="KW-1185">Reference proteome</keyword>
<gene>
    <name evidence="5" type="primary">DG2033</name>
    <name evidence="5" type="ORF">PPL_01307</name>
</gene>
<dbReference type="GO" id="GO:0030488">
    <property type="term" value="P:tRNA methylation"/>
    <property type="evidence" value="ECO:0007669"/>
    <property type="project" value="InterPro"/>
</dbReference>
<evidence type="ECO:0000313" key="6">
    <source>
        <dbReference type="Proteomes" id="UP000001396"/>
    </source>
</evidence>
<proteinExistence type="predicted"/>
<dbReference type="Pfam" id="PF00588">
    <property type="entry name" value="SpoU_methylase"/>
    <property type="match status" value="1"/>
</dbReference>
<dbReference type="STRING" id="670386.D3AYP3"/>
<dbReference type="InterPro" id="IPR001537">
    <property type="entry name" value="SpoU_MeTrfase"/>
</dbReference>
<dbReference type="InterPro" id="IPR029028">
    <property type="entry name" value="Alpha/beta_knot_MTases"/>
</dbReference>
<dbReference type="OMA" id="AGLIRTC"/>
<dbReference type="Gene3D" id="3.40.1280.10">
    <property type="match status" value="1"/>
</dbReference>